<dbReference type="RefSeq" id="WP_143130365.1">
    <property type="nucleotide sequence ID" value="NZ_FNRQ01000001.1"/>
</dbReference>
<keyword evidence="2" id="KW-0732">Signal</keyword>
<evidence type="ECO:0000313" key="4">
    <source>
        <dbReference type="Proteomes" id="UP000198638"/>
    </source>
</evidence>
<dbReference type="EMBL" id="FNRQ01000001">
    <property type="protein sequence ID" value="SEA03628.1"/>
    <property type="molecule type" value="Genomic_DNA"/>
</dbReference>
<feature type="chain" id="PRO_5011679325" description="DUF4142 domain-containing protein" evidence="2">
    <location>
        <begin position="35"/>
        <end position="216"/>
    </location>
</feature>
<keyword evidence="4" id="KW-1185">Reference proteome</keyword>
<proteinExistence type="predicted"/>
<name>A0A1H3XYJ2_9BURK</name>
<evidence type="ECO:0000313" key="3">
    <source>
        <dbReference type="EMBL" id="SEA03628.1"/>
    </source>
</evidence>
<reference evidence="4" key="1">
    <citation type="submission" date="2016-10" db="EMBL/GenBank/DDBJ databases">
        <authorList>
            <person name="Varghese N."/>
            <person name="Submissions S."/>
        </authorList>
    </citation>
    <scope>NUCLEOTIDE SEQUENCE [LARGE SCALE GENOMIC DNA]</scope>
    <source>
        <strain evidence="4">LMG 24000</strain>
    </source>
</reference>
<feature type="region of interest" description="Disordered" evidence="1">
    <location>
        <begin position="76"/>
        <end position="124"/>
    </location>
</feature>
<accession>A0A1H3XYJ2</accession>
<organism evidence="3 4">
    <name type="scientific">Paraburkholderia sartisoli</name>
    <dbReference type="NCBI Taxonomy" id="83784"/>
    <lineage>
        <taxon>Bacteria</taxon>
        <taxon>Pseudomonadati</taxon>
        <taxon>Pseudomonadota</taxon>
        <taxon>Betaproteobacteria</taxon>
        <taxon>Burkholderiales</taxon>
        <taxon>Burkholderiaceae</taxon>
        <taxon>Paraburkholderia</taxon>
    </lineage>
</organism>
<evidence type="ECO:0000256" key="2">
    <source>
        <dbReference type="SAM" id="SignalP"/>
    </source>
</evidence>
<dbReference type="OrthoDB" id="9100546at2"/>
<feature type="signal peptide" evidence="2">
    <location>
        <begin position="1"/>
        <end position="34"/>
    </location>
</feature>
<feature type="compositionally biased region" description="Low complexity" evidence="1">
    <location>
        <begin position="76"/>
        <end position="88"/>
    </location>
</feature>
<dbReference type="AlphaFoldDB" id="A0A1H3XYJ2"/>
<protein>
    <recommendedName>
        <fullName evidence="5">DUF4142 domain-containing protein</fullName>
    </recommendedName>
</protein>
<dbReference type="STRING" id="83784.SAMN05192564_10145"/>
<gene>
    <name evidence="3" type="ORF">SAMN05192564_10145</name>
</gene>
<sequence length="216" mass="22437">MAGRGTTRASRARRVSALARLAMLVVACNGAARAQGVPQGAGPQVQPARSSQSAVSVVHEGGVEIITSRTIAQTPAAAGASGASDPSAQRGTLSALPEGTALSPFGRSRQHAPMNATLPARDPGMVADDVRGDHRLRANLLNSDGTANEQADNSAHQLVNARRAESQADLKDALVAFDAARRNGASRTKLNELQAQIRTDLDEIHILTRSQQSGAQ</sequence>
<dbReference type="Proteomes" id="UP000198638">
    <property type="component" value="Unassembled WGS sequence"/>
</dbReference>
<evidence type="ECO:0008006" key="5">
    <source>
        <dbReference type="Google" id="ProtNLM"/>
    </source>
</evidence>
<evidence type="ECO:0000256" key="1">
    <source>
        <dbReference type="SAM" id="MobiDB-lite"/>
    </source>
</evidence>